<dbReference type="OMA" id="AIMNMFQ"/>
<proteinExistence type="inferred from homology"/>
<keyword evidence="3" id="KW-0328">Glycosyltransferase</keyword>
<dbReference type="Pfam" id="PF03016">
    <property type="entry name" value="Exostosin_GT47"/>
    <property type="match status" value="1"/>
</dbReference>
<feature type="compositionally biased region" description="Basic and acidic residues" evidence="6">
    <location>
        <begin position="100"/>
        <end position="112"/>
    </location>
</feature>
<gene>
    <name evidence="9" type="ORF">A4U43_C04F2830</name>
</gene>
<feature type="compositionally biased region" description="Low complexity" evidence="6">
    <location>
        <begin position="572"/>
        <end position="583"/>
    </location>
</feature>
<comment type="subcellular location">
    <subcellularLocation>
        <location evidence="1">Golgi apparatus membrane</location>
        <topology evidence="1">Single-pass type II membrane protein</topology>
    </subcellularLocation>
</comment>
<dbReference type="OrthoDB" id="1924787at2759"/>
<dbReference type="Proteomes" id="UP000243459">
    <property type="component" value="Chromosome 4"/>
</dbReference>
<feature type="region of interest" description="Disordered" evidence="6">
    <location>
        <begin position="61"/>
        <end position="112"/>
    </location>
</feature>
<dbReference type="AlphaFoldDB" id="A0A5P1EXT5"/>
<dbReference type="EMBL" id="CM007384">
    <property type="protein sequence ID" value="ONK70915.1"/>
    <property type="molecule type" value="Genomic_DNA"/>
</dbReference>
<evidence type="ECO:0000256" key="1">
    <source>
        <dbReference type="ARBA" id="ARBA00004323"/>
    </source>
</evidence>
<dbReference type="Gramene" id="ONK70915">
    <property type="protein sequence ID" value="ONK70915"/>
    <property type="gene ID" value="A4U43_C04F2830"/>
</dbReference>
<organism evidence="9 10">
    <name type="scientific">Asparagus officinalis</name>
    <name type="common">Garden asparagus</name>
    <dbReference type="NCBI Taxonomy" id="4686"/>
    <lineage>
        <taxon>Eukaryota</taxon>
        <taxon>Viridiplantae</taxon>
        <taxon>Streptophyta</taxon>
        <taxon>Embryophyta</taxon>
        <taxon>Tracheophyta</taxon>
        <taxon>Spermatophyta</taxon>
        <taxon>Magnoliopsida</taxon>
        <taxon>Liliopsida</taxon>
        <taxon>Asparagales</taxon>
        <taxon>Asparagaceae</taxon>
        <taxon>Asparagoideae</taxon>
        <taxon>Asparagus</taxon>
    </lineage>
</organism>
<keyword evidence="10" id="KW-1185">Reference proteome</keyword>
<keyword evidence="7" id="KW-0472">Membrane</keyword>
<dbReference type="GO" id="GO:0016757">
    <property type="term" value="F:glycosyltransferase activity"/>
    <property type="evidence" value="ECO:0007669"/>
    <property type="project" value="UniProtKB-KW"/>
</dbReference>
<evidence type="ECO:0000259" key="8">
    <source>
        <dbReference type="Pfam" id="PF03016"/>
    </source>
</evidence>
<dbReference type="InterPro" id="IPR004263">
    <property type="entry name" value="Exostosin"/>
</dbReference>
<reference evidence="10" key="1">
    <citation type="journal article" date="2017" name="Nat. Commun.">
        <title>The asparagus genome sheds light on the origin and evolution of a young Y chromosome.</title>
        <authorList>
            <person name="Harkess A."/>
            <person name="Zhou J."/>
            <person name="Xu C."/>
            <person name="Bowers J.E."/>
            <person name="Van der Hulst R."/>
            <person name="Ayyampalayam S."/>
            <person name="Mercati F."/>
            <person name="Riccardi P."/>
            <person name="McKain M.R."/>
            <person name="Kakrana A."/>
            <person name="Tang H."/>
            <person name="Ray J."/>
            <person name="Groenendijk J."/>
            <person name="Arikit S."/>
            <person name="Mathioni S.M."/>
            <person name="Nakano M."/>
            <person name="Shan H."/>
            <person name="Telgmann-Rauber A."/>
            <person name="Kanno A."/>
            <person name="Yue Z."/>
            <person name="Chen H."/>
            <person name="Li W."/>
            <person name="Chen Y."/>
            <person name="Xu X."/>
            <person name="Zhang Y."/>
            <person name="Luo S."/>
            <person name="Chen H."/>
            <person name="Gao J."/>
            <person name="Mao Z."/>
            <person name="Pires J.C."/>
            <person name="Luo M."/>
            <person name="Kudrna D."/>
            <person name="Wing R.A."/>
            <person name="Meyers B.C."/>
            <person name="Yi K."/>
            <person name="Kong H."/>
            <person name="Lavrijsen P."/>
            <person name="Sunseri F."/>
            <person name="Falavigna A."/>
            <person name="Ye Y."/>
            <person name="Leebens-Mack J.H."/>
            <person name="Chen G."/>
        </authorList>
    </citation>
    <scope>NUCLEOTIDE SEQUENCE [LARGE SCALE GENOMIC DNA]</scope>
    <source>
        <strain evidence="10">cv. DH0086</strain>
    </source>
</reference>
<name>A0A5P1EXT5_ASPOF</name>
<dbReference type="PANTHER" id="PTHR11062">
    <property type="entry name" value="EXOSTOSIN HEPARAN SULFATE GLYCOSYLTRANSFERASE -RELATED"/>
    <property type="match status" value="1"/>
</dbReference>
<evidence type="ECO:0000256" key="3">
    <source>
        <dbReference type="ARBA" id="ARBA00022676"/>
    </source>
</evidence>
<dbReference type="PANTHER" id="PTHR11062:SF56">
    <property type="entry name" value="XYLOGLUCAN GALACTOSYLTRANSFERASE MUR3"/>
    <property type="match status" value="1"/>
</dbReference>
<comment type="similarity">
    <text evidence="2">Belongs to the glycosyltransferase 47 family.</text>
</comment>
<dbReference type="InterPro" id="IPR040911">
    <property type="entry name" value="Exostosin_GT47"/>
</dbReference>
<protein>
    <recommendedName>
        <fullName evidence="8">Exostosin GT47 domain-containing protein</fullName>
    </recommendedName>
</protein>
<evidence type="ECO:0000313" key="10">
    <source>
        <dbReference type="Proteomes" id="UP000243459"/>
    </source>
</evidence>
<sequence length="595" mass="68578">MRRRPLPSNSREEMEKSNGKPPRSRICFLAMLAAMFWLLIFYFHFTVLSVKAPEPQKPVIPFSSVPSETQHFSKESESINPVQYFDPPRSKNNYTPLKPSNDHHDTHQESVPQEAKKDFPFLRALKTAENKADPCGGRYIYVHDLPSRFNEDMLRDCRKLSLWTNMCKFTTNAGLGPPLENVEGVFSNTGWYATNQFAVDVIFSNRMKQYECLTKDSSIAAAVFVPFYAGFDIARYLWGYNISTRDAASLDLVDWLMKRPEWNVMGGRDHFLVAGRITWDFRRLTDTETDWGNKLLFLPAAKNMSMLVVESSPWNANDFGIPYPTYFHPAKDDDVFVWQERMRKLERKWLFSFAGAPRPDNPKSIRGQIIDQCRKSPVGKLLECDFGESKCHSPSSIMQMFQSSLFCLQPQGDSYTRRSAFDSMLAGCIPVFFHPGSAYTQYTWHLPKNFSKYSVFIPEDDIRKKGLSIEERLKQIPSHVVQEMREEVISLIPRLIYADPRSKLETLKDAFDVSVQAIIDKVTKLRKEIIEDREDKDFIEENSWKYALLEEGQKVGAHEWDPFFSKPKDANNADSGSSSAEAAKNSWKNEQRPQS</sequence>
<keyword evidence="4" id="KW-0735">Signal-anchor</keyword>
<dbReference type="GO" id="GO:0000139">
    <property type="term" value="C:Golgi membrane"/>
    <property type="evidence" value="ECO:0007669"/>
    <property type="project" value="UniProtKB-SubCell"/>
</dbReference>
<feature type="domain" description="Exostosin GT47" evidence="8">
    <location>
        <begin position="135"/>
        <end position="470"/>
    </location>
</feature>
<evidence type="ECO:0000256" key="6">
    <source>
        <dbReference type="SAM" id="MobiDB-lite"/>
    </source>
</evidence>
<evidence type="ECO:0000256" key="4">
    <source>
        <dbReference type="ARBA" id="ARBA00022968"/>
    </source>
</evidence>
<accession>A0A5P1EXT5</accession>
<feature type="region of interest" description="Disordered" evidence="6">
    <location>
        <begin position="560"/>
        <end position="595"/>
    </location>
</feature>
<evidence type="ECO:0000256" key="2">
    <source>
        <dbReference type="ARBA" id="ARBA00010271"/>
    </source>
</evidence>
<keyword evidence="5" id="KW-0333">Golgi apparatus</keyword>
<evidence type="ECO:0000313" key="9">
    <source>
        <dbReference type="EMBL" id="ONK70915.1"/>
    </source>
</evidence>
<evidence type="ECO:0000256" key="7">
    <source>
        <dbReference type="SAM" id="Phobius"/>
    </source>
</evidence>
<feature type="transmembrane region" description="Helical" evidence="7">
    <location>
        <begin position="26"/>
        <end position="45"/>
    </location>
</feature>
<evidence type="ECO:0000256" key="5">
    <source>
        <dbReference type="ARBA" id="ARBA00023034"/>
    </source>
</evidence>
<feature type="compositionally biased region" description="Basic and acidic residues" evidence="6">
    <location>
        <begin position="560"/>
        <end position="571"/>
    </location>
</feature>
<feature type="region of interest" description="Disordered" evidence="6">
    <location>
        <begin position="1"/>
        <end position="22"/>
    </location>
</feature>
<keyword evidence="7" id="KW-0812">Transmembrane</keyword>
<keyword evidence="7" id="KW-1133">Transmembrane helix</keyword>
<keyword evidence="3" id="KW-0808">Transferase</keyword>